<comment type="catalytic activity">
    <reaction evidence="7">
        <text>D-glucose 6-phosphate + NADP(+) = 6-phospho-D-glucono-1,5-lactone + NADPH + H(+)</text>
        <dbReference type="Rhea" id="RHEA:15841"/>
        <dbReference type="ChEBI" id="CHEBI:15378"/>
        <dbReference type="ChEBI" id="CHEBI:57783"/>
        <dbReference type="ChEBI" id="CHEBI:57955"/>
        <dbReference type="ChEBI" id="CHEBI:58349"/>
        <dbReference type="ChEBI" id="CHEBI:61548"/>
        <dbReference type="EC" id="1.1.1.49"/>
    </reaction>
</comment>
<evidence type="ECO:0000256" key="5">
    <source>
        <dbReference type="ARBA" id="ARBA00023002"/>
    </source>
</evidence>
<gene>
    <name evidence="7" type="primary">zwf</name>
    <name evidence="10" type="ORF">WJ33_36620</name>
</gene>
<dbReference type="EMBL" id="LOXM01000255">
    <property type="protein sequence ID" value="KVG56363.1"/>
    <property type="molecule type" value="Genomic_DNA"/>
</dbReference>
<dbReference type="SUPFAM" id="SSF55347">
    <property type="entry name" value="Glyceraldehyde-3-phosphate dehydrogenase-like, C-terminal domain"/>
    <property type="match status" value="1"/>
</dbReference>
<sequence>MNAAHAFASRDPSAFAFVLFGGTGDLAMRKILPALYAAHRDGLLASAGRIVAVAQNPFDQAGYLRWVDASVRPHVDAASFDAASWRGFVERLAYVELDASRPDAFARLRDALEPTPGRRIFYLATGPSLFVPICRSLAAAGLAPSSSRVVLEKPLGYDLASSAAINDAVGTIFSEEQIYRIDHYLGKEAVQNLFALRFGNVMFEPLWRREWIENIQITVAEELGVGGRGAFYDQTGALRDMVQNHLLQLLAIIAMEPPQSMDADAVRDEKLRVLRALKPLAGDDIARSVVRGQYRAGAVRGAAVPAYRDEPGIAADSATETFIALKAEVDNWRWAGVPFFLRTGKRLADRVAEIVVNFRPVPHSALGAAALRPGSNRLTIRLQPDEAIRLSTLAKQPGLGMSLQGVHLDLAFDRFFQQNRMEAYQRLLLDVIAGRLALFVRRDEQEAAWRWVAPILADAAQRAPAPKPYAAGSWGPAPASALLARHGTCWREEEN</sequence>
<protein>
    <recommendedName>
        <fullName evidence="7">Glucose-6-phosphate 1-dehydrogenase</fullName>
        <shortName evidence="7">G6PD</shortName>
        <ecNumber evidence="7">1.1.1.49</ecNumber>
    </recommendedName>
</protein>
<evidence type="ECO:0000313" key="11">
    <source>
        <dbReference type="Proteomes" id="UP000064029"/>
    </source>
</evidence>
<evidence type="ECO:0000256" key="6">
    <source>
        <dbReference type="ARBA" id="ARBA00023277"/>
    </source>
</evidence>
<accession>A0A103QVJ1</accession>
<feature type="binding site" evidence="7">
    <location>
        <position position="153"/>
    </location>
    <ligand>
        <name>NADP(+)</name>
        <dbReference type="ChEBI" id="CHEBI:58349"/>
    </ligand>
</feature>
<feature type="binding site" evidence="7">
    <location>
        <position position="345"/>
    </location>
    <ligand>
        <name>substrate</name>
    </ligand>
</feature>
<dbReference type="UniPathway" id="UPA00115">
    <property type="reaction ID" value="UER00408"/>
</dbReference>
<dbReference type="GO" id="GO:0009051">
    <property type="term" value="P:pentose-phosphate shunt, oxidative branch"/>
    <property type="evidence" value="ECO:0007669"/>
    <property type="project" value="TreeGrafter"/>
</dbReference>
<evidence type="ECO:0000313" key="10">
    <source>
        <dbReference type="EMBL" id="KVG56363.1"/>
    </source>
</evidence>
<dbReference type="PANTHER" id="PTHR23429:SF0">
    <property type="entry name" value="GLUCOSE-6-PHOSPHATE 1-DEHYDROGENASE"/>
    <property type="match status" value="1"/>
</dbReference>
<dbReference type="AlphaFoldDB" id="A0A103QVJ1"/>
<evidence type="ECO:0000256" key="7">
    <source>
        <dbReference type="HAMAP-Rule" id="MF_00966"/>
    </source>
</evidence>
<dbReference type="GO" id="GO:0004345">
    <property type="term" value="F:glucose-6-phosphate dehydrogenase activity"/>
    <property type="evidence" value="ECO:0007669"/>
    <property type="project" value="UniProtKB-UniRule"/>
</dbReference>
<dbReference type="NCBIfam" id="TIGR00871">
    <property type="entry name" value="zwf"/>
    <property type="match status" value="1"/>
</dbReference>
<keyword evidence="4 7" id="KW-0521">NADP</keyword>
<evidence type="ECO:0000259" key="9">
    <source>
        <dbReference type="Pfam" id="PF02781"/>
    </source>
</evidence>
<evidence type="ECO:0000256" key="2">
    <source>
        <dbReference type="ARBA" id="ARBA00009975"/>
    </source>
</evidence>
<evidence type="ECO:0000256" key="1">
    <source>
        <dbReference type="ARBA" id="ARBA00004937"/>
    </source>
</evidence>
<dbReference type="OrthoDB" id="9802739at2"/>
<dbReference type="PRINTS" id="PR00079">
    <property type="entry name" value="G6PDHDRGNASE"/>
</dbReference>
<dbReference type="SUPFAM" id="SSF51735">
    <property type="entry name" value="NAD(P)-binding Rossmann-fold domains"/>
    <property type="match status" value="1"/>
</dbReference>
<feature type="binding site" evidence="7">
    <location>
        <position position="221"/>
    </location>
    <ligand>
        <name>substrate</name>
    </ligand>
</feature>
<comment type="function">
    <text evidence="7">Catalyzes the oxidation of glucose 6-phosphate to 6-phosphogluconolactone.</text>
</comment>
<evidence type="ECO:0000256" key="4">
    <source>
        <dbReference type="ARBA" id="ARBA00022857"/>
    </source>
</evidence>
<dbReference type="PROSITE" id="PS00069">
    <property type="entry name" value="G6P_DEHYDROGENASE"/>
    <property type="match status" value="1"/>
</dbReference>
<organism evidence="10 11">
    <name type="scientific">Burkholderia ubonensis</name>
    <dbReference type="NCBI Taxonomy" id="101571"/>
    <lineage>
        <taxon>Bacteria</taxon>
        <taxon>Pseudomonadati</taxon>
        <taxon>Pseudomonadota</taxon>
        <taxon>Betaproteobacteria</taxon>
        <taxon>Burkholderiales</taxon>
        <taxon>Burkholderiaceae</taxon>
        <taxon>Burkholderia</taxon>
        <taxon>Burkholderia cepacia complex</taxon>
    </lineage>
</organism>
<dbReference type="Pfam" id="PF00479">
    <property type="entry name" value="G6PD_N"/>
    <property type="match status" value="1"/>
</dbReference>
<comment type="similarity">
    <text evidence="2 7">Belongs to the glucose-6-phosphate dehydrogenase family.</text>
</comment>
<proteinExistence type="inferred from homology"/>
<dbReference type="Gene3D" id="3.40.50.720">
    <property type="entry name" value="NAD(P)-binding Rossmann-like Domain"/>
    <property type="match status" value="1"/>
</dbReference>
<feature type="binding site" evidence="7">
    <location>
        <position position="183"/>
    </location>
    <ligand>
        <name>substrate</name>
    </ligand>
</feature>
<dbReference type="GO" id="GO:0006006">
    <property type="term" value="P:glucose metabolic process"/>
    <property type="evidence" value="ECO:0007669"/>
    <property type="project" value="UniProtKB-KW"/>
</dbReference>
<comment type="pathway">
    <text evidence="1 7">Carbohydrate degradation; pentose phosphate pathway; D-ribulose 5-phosphate from D-glucose 6-phosphate (oxidative stage): step 1/3.</text>
</comment>
<dbReference type="EC" id="1.1.1.49" evidence="7"/>
<evidence type="ECO:0000259" key="8">
    <source>
        <dbReference type="Pfam" id="PF00479"/>
    </source>
</evidence>
<dbReference type="InterPro" id="IPR001282">
    <property type="entry name" value="G6P_DH"/>
</dbReference>
<dbReference type="InterPro" id="IPR019796">
    <property type="entry name" value="G6P_DH_AS"/>
</dbReference>
<feature type="domain" description="Glucose-6-phosphate dehydrogenase C-terminal" evidence="9">
    <location>
        <begin position="195"/>
        <end position="491"/>
    </location>
</feature>
<dbReference type="Gene3D" id="3.30.360.10">
    <property type="entry name" value="Dihydrodipicolinate Reductase, domain 2"/>
    <property type="match status" value="1"/>
</dbReference>
<dbReference type="PIRSF" id="PIRSF000110">
    <property type="entry name" value="G6PD"/>
    <property type="match status" value="1"/>
</dbReference>
<dbReference type="PANTHER" id="PTHR23429">
    <property type="entry name" value="GLUCOSE-6-PHOSPHATE 1-DEHYDROGENASE G6PD"/>
    <property type="match status" value="1"/>
</dbReference>
<feature type="active site" description="Proton acceptor" evidence="7">
    <location>
        <position position="245"/>
    </location>
</feature>
<dbReference type="HAMAP" id="MF_00966">
    <property type="entry name" value="G6PD"/>
    <property type="match status" value="1"/>
</dbReference>
<keyword evidence="5 7" id="KW-0560">Oxidoreductase</keyword>
<comment type="caution">
    <text evidence="10">The sequence shown here is derived from an EMBL/GenBank/DDBJ whole genome shotgun (WGS) entry which is preliminary data.</text>
</comment>
<dbReference type="Proteomes" id="UP000064029">
    <property type="component" value="Unassembled WGS sequence"/>
</dbReference>
<dbReference type="Pfam" id="PF02781">
    <property type="entry name" value="G6PD_C"/>
    <property type="match status" value="1"/>
</dbReference>
<dbReference type="NCBIfam" id="NF009492">
    <property type="entry name" value="PRK12853.1-3"/>
    <property type="match status" value="1"/>
</dbReference>
<feature type="binding site" evidence="7">
    <location>
        <position position="240"/>
    </location>
    <ligand>
        <name>substrate</name>
    </ligand>
</feature>
<name>A0A103QVJ1_9BURK</name>
<reference evidence="10 11" key="1">
    <citation type="submission" date="2015-11" db="EMBL/GenBank/DDBJ databases">
        <title>Expanding the genomic diversity of Burkholderia species for the development of highly accurate diagnostics.</title>
        <authorList>
            <person name="Sahl J."/>
            <person name="Keim P."/>
            <person name="Wagner D."/>
        </authorList>
    </citation>
    <scope>NUCLEOTIDE SEQUENCE [LARGE SCALE GENOMIC DNA]</scope>
    <source>
        <strain evidence="10 11">MSMB2036</strain>
    </source>
</reference>
<dbReference type="InterPro" id="IPR022674">
    <property type="entry name" value="G6P_DH_NAD-bd"/>
</dbReference>
<keyword evidence="6 7" id="KW-0119">Carbohydrate metabolism</keyword>
<dbReference type="GO" id="GO:0005829">
    <property type="term" value="C:cytosol"/>
    <property type="evidence" value="ECO:0007669"/>
    <property type="project" value="TreeGrafter"/>
</dbReference>
<feature type="binding site" evidence="7">
    <location>
        <position position="187"/>
    </location>
    <ligand>
        <name>substrate</name>
    </ligand>
</feature>
<keyword evidence="3 7" id="KW-0313">Glucose metabolism</keyword>
<dbReference type="GO" id="GO:0050661">
    <property type="term" value="F:NADP binding"/>
    <property type="evidence" value="ECO:0007669"/>
    <property type="project" value="UniProtKB-UniRule"/>
</dbReference>
<dbReference type="InterPro" id="IPR036291">
    <property type="entry name" value="NAD(P)-bd_dom_sf"/>
</dbReference>
<dbReference type="RefSeq" id="WP_059757906.1">
    <property type="nucleotide sequence ID" value="NZ_CP013414.1"/>
</dbReference>
<comment type="caution">
    <text evidence="7">Lacks conserved residue(s) required for the propagation of feature annotation.</text>
</comment>
<dbReference type="InterPro" id="IPR022675">
    <property type="entry name" value="G6P_DH_C"/>
</dbReference>
<feature type="domain" description="Glucose-6-phosphate dehydrogenase NAD-binding" evidence="8">
    <location>
        <begin position="18"/>
        <end position="192"/>
    </location>
</feature>
<evidence type="ECO:0000256" key="3">
    <source>
        <dbReference type="ARBA" id="ARBA00022526"/>
    </source>
</evidence>